<feature type="transmembrane region" description="Helical" evidence="1">
    <location>
        <begin position="273"/>
        <end position="291"/>
    </location>
</feature>
<dbReference type="GO" id="GO:0015098">
    <property type="term" value="F:molybdate ion transmembrane transporter activity"/>
    <property type="evidence" value="ECO:0007669"/>
    <property type="project" value="InterPro"/>
</dbReference>
<evidence type="ECO:0000313" key="2">
    <source>
        <dbReference type="EMBL" id="MBR1368038.1"/>
    </source>
</evidence>
<reference evidence="2" key="1">
    <citation type="submission" date="2014-12" db="EMBL/GenBank/DDBJ databases">
        <authorList>
            <person name="Huang H.-H."/>
            <person name="Chen S.-C."/>
            <person name="Lai M.-C."/>
        </authorList>
    </citation>
    <scope>NUCLEOTIDE SEQUENCE</scope>
    <source>
        <strain evidence="2">K1F9705b</strain>
    </source>
</reference>
<feature type="transmembrane region" description="Helical" evidence="1">
    <location>
        <begin position="297"/>
        <end position="314"/>
    </location>
</feature>
<dbReference type="Pfam" id="PF16983">
    <property type="entry name" value="MFS_MOT1"/>
    <property type="match status" value="2"/>
</dbReference>
<evidence type="ECO:0000313" key="3">
    <source>
        <dbReference type="Proteomes" id="UP000730161"/>
    </source>
</evidence>
<feature type="transmembrane region" description="Helical" evidence="1">
    <location>
        <begin position="103"/>
        <end position="121"/>
    </location>
</feature>
<dbReference type="PANTHER" id="PTHR31970:SF9">
    <property type="entry name" value="MOLYBDATE TRANSPORTER 2"/>
    <property type="match status" value="1"/>
</dbReference>
<feature type="transmembrane region" description="Helical" evidence="1">
    <location>
        <begin position="326"/>
        <end position="353"/>
    </location>
</feature>
<keyword evidence="1" id="KW-1133">Transmembrane helix</keyword>
<dbReference type="EMBL" id="JWHL01000001">
    <property type="protein sequence ID" value="MBR1368038.1"/>
    <property type="molecule type" value="Genomic_DNA"/>
</dbReference>
<name>A0A8J8B4G1_9EURY</name>
<keyword evidence="3" id="KW-1185">Reference proteome</keyword>
<feature type="transmembrane region" description="Helical" evidence="1">
    <location>
        <begin position="21"/>
        <end position="51"/>
    </location>
</feature>
<comment type="caution">
    <text evidence="2">The sequence shown here is derived from an EMBL/GenBank/DDBJ whole genome shotgun (WGS) entry which is preliminary data.</text>
</comment>
<feature type="transmembrane region" description="Helical" evidence="1">
    <location>
        <begin position="196"/>
        <end position="221"/>
    </location>
</feature>
<feature type="transmembrane region" description="Helical" evidence="1">
    <location>
        <begin position="63"/>
        <end position="91"/>
    </location>
</feature>
<dbReference type="Proteomes" id="UP000730161">
    <property type="component" value="Unassembled WGS sequence"/>
</dbReference>
<dbReference type="InterPro" id="IPR031563">
    <property type="entry name" value="MOT1/MOT2"/>
</dbReference>
<feature type="transmembrane region" description="Helical" evidence="1">
    <location>
        <begin position="159"/>
        <end position="176"/>
    </location>
</feature>
<keyword evidence="1" id="KW-0472">Membrane</keyword>
<dbReference type="AlphaFoldDB" id="A0A8J8B4G1"/>
<proteinExistence type="predicted"/>
<sequence length="371" mass="39156">MRFSLRELSGSVGDFGTIFPIILGAGIATGINVSYAFVFIGLWFIITGIYYGLPIPIEPMKAIGAIAIAEGLTGGEIAASGIIIGLVFLIIGHLKGMERIQRWVPESVIRGIQVGLALILIRTALGYIISDLIFGAVAIGIVIFFFIASSRSGLPDISSLIVIGIGLVAGVMAQGMPPFRSIPIPELIIPATGDWLFAAIHLAIPQMPLTLGNAILATSLLTIDLLRREVKPDTLSKTIGVMNLVSSPLGGFPMCHGAGGLAAQYRFGARTGGANIIAGLLILGFAVAFAPPEVLTLIPYGIFGGLLVFVAIELGKHGAKSPSYPVTILMAVIALIWGITPAFVIGMIASYGLERRRGWGRTMLKRRDREA</sequence>
<feature type="transmembrane region" description="Helical" evidence="1">
    <location>
        <begin position="127"/>
        <end position="147"/>
    </location>
</feature>
<keyword evidence="1" id="KW-0812">Transmembrane</keyword>
<accession>A0A8J8B4G1</accession>
<protein>
    <submittedName>
        <fullName evidence="2">Sulfate transporter</fullName>
    </submittedName>
</protein>
<dbReference type="PANTHER" id="PTHR31970">
    <property type="match status" value="1"/>
</dbReference>
<organism evidence="2 3">
    <name type="scientific">Methanocalculus chunghsingensis</name>
    <dbReference type="NCBI Taxonomy" id="156457"/>
    <lineage>
        <taxon>Archaea</taxon>
        <taxon>Methanobacteriati</taxon>
        <taxon>Methanobacteriota</taxon>
        <taxon>Stenosarchaea group</taxon>
        <taxon>Methanomicrobia</taxon>
        <taxon>Methanomicrobiales</taxon>
        <taxon>Methanocalculaceae</taxon>
        <taxon>Methanocalculus</taxon>
    </lineage>
</organism>
<gene>
    <name evidence="2" type="ORF">RJ53_00425</name>
</gene>
<evidence type="ECO:0000256" key="1">
    <source>
        <dbReference type="SAM" id="Phobius"/>
    </source>
</evidence>